<evidence type="ECO:0000259" key="3">
    <source>
        <dbReference type="PROSITE" id="PS50914"/>
    </source>
</evidence>
<reference evidence="6 7" key="1">
    <citation type="submission" date="2016-06" db="EMBL/GenBank/DDBJ databases">
        <authorList>
            <person name="Petersen J."/>
            <person name="Sayavedra L."/>
        </authorList>
    </citation>
    <scope>NUCLEOTIDE SEQUENCE [LARGE SCALE GENOMIC DNA]</scope>
    <source>
        <strain evidence="7">BazSymA</strain>
        <strain evidence="6">BazSymB</strain>
    </source>
</reference>
<name>A0A1H6MK20_9GAMM</name>
<dbReference type="PANTHER" id="PTHR34606:SF4">
    <property type="entry name" value="OUTER MEMBRANE LIPOPROTEIN DOLP"/>
    <property type="match status" value="1"/>
</dbReference>
<dbReference type="InterPro" id="IPR007055">
    <property type="entry name" value="BON_dom"/>
</dbReference>
<dbReference type="SMART" id="SM00749">
    <property type="entry name" value="BON"/>
    <property type="match status" value="1"/>
</dbReference>
<accession>A0A1H6MK20</accession>
<dbReference type="STRING" id="235205.BAZSYMB_SCAFFOLD00021_12"/>
<dbReference type="Proteomes" id="UP000198559">
    <property type="component" value="Unassembled WGS sequence"/>
</dbReference>
<dbReference type="Proteomes" id="UP000198988">
    <property type="component" value="Unassembled WGS sequence"/>
</dbReference>
<proteinExistence type="predicted"/>
<evidence type="ECO:0000256" key="1">
    <source>
        <dbReference type="ARBA" id="ARBA00022729"/>
    </source>
</evidence>
<organism evidence="5 7">
    <name type="scientific">Bathymodiolus azoricus thioautotrophic gill symbiont</name>
    <dbReference type="NCBI Taxonomy" id="235205"/>
    <lineage>
        <taxon>Bacteria</taxon>
        <taxon>Pseudomonadati</taxon>
        <taxon>Pseudomonadota</taxon>
        <taxon>Gammaproteobacteria</taxon>
        <taxon>sulfur-oxidizing symbionts</taxon>
    </lineage>
</organism>
<protein>
    <submittedName>
        <fullName evidence="5">Transporter</fullName>
    </submittedName>
</protein>
<gene>
    <name evidence="5" type="ORF">BAZSYMA_ACONTIG08372_1</name>
    <name evidence="4" type="ORF">BAZSYMB_SCAFFOLD00021_12</name>
</gene>
<feature type="coiled-coil region" evidence="2">
    <location>
        <begin position="168"/>
        <end position="201"/>
    </location>
</feature>
<sequence>MASNDRRTAGEILDDNSILLSLHAGNTKEENEKTKDAHLNYMVYDTEVLVTGEVPNEGIRNYVETRIPLKDFKISRVINELRVAPNSGILSRAKDSTITAQVELLFLNQDVFNPIHVKVMTENRSVYLMGKVTLREANKATKVASKANGVQRVVKLFRYLKTRPAAEIQREKEKELQAEKDARTAKELEILKAKRAELRRQIRALDPKSGTDFSLEQMNNDADF</sequence>
<evidence type="ECO:0000313" key="4">
    <source>
        <dbReference type="EMBL" id="SEH75871.1"/>
    </source>
</evidence>
<feature type="domain" description="BON" evidence="3">
    <location>
        <begin position="94"/>
        <end position="164"/>
    </location>
</feature>
<dbReference type="InterPro" id="IPR014004">
    <property type="entry name" value="Transpt-assoc_nodulatn_dom_bac"/>
</dbReference>
<dbReference type="Pfam" id="PF04972">
    <property type="entry name" value="BON"/>
    <property type="match status" value="1"/>
</dbReference>
<evidence type="ECO:0000313" key="5">
    <source>
        <dbReference type="EMBL" id="SEI02061.1"/>
    </source>
</evidence>
<reference evidence="5" key="2">
    <citation type="submission" date="2016-06" db="EMBL/GenBank/DDBJ databases">
        <authorList>
            <person name="Olsen C.W."/>
            <person name="Carey S."/>
            <person name="Hinshaw L."/>
            <person name="Karasin A.I."/>
        </authorList>
    </citation>
    <scope>NUCLEOTIDE SEQUENCE [LARGE SCALE GENOMIC DNA]</scope>
    <source>
        <strain evidence="5">BazSymA</strain>
        <strain evidence="4">BazSymB</strain>
    </source>
</reference>
<keyword evidence="1" id="KW-0732">Signal</keyword>
<evidence type="ECO:0000313" key="7">
    <source>
        <dbReference type="Proteomes" id="UP000198988"/>
    </source>
</evidence>
<dbReference type="EMBL" id="CVUD02000119">
    <property type="protein sequence ID" value="SEH75871.1"/>
    <property type="molecule type" value="Genomic_DNA"/>
</dbReference>
<keyword evidence="2" id="KW-0175">Coiled coil</keyword>
<dbReference type="PROSITE" id="PS50914">
    <property type="entry name" value="BON"/>
    <property type="match status" value="1"/>
</dbReference>
<dbReference type="PANTHER" id="PTHR34606">
    <property type="entry name" value="BON DOMAIN-CONTAINING PROTEIN"/>
    <property type="match status" value="1"/>
</dbReference>
<evidence type="ECO:0000313" key="6">
    <source>
        <dbReference type="Proteomes" id="UP000198559"/>
    </source>
</evidence>
<dbReference type="EMBL" id="CDSC02000449">
    <property type="protein sequence ID" value="SEI02061.1"/>
    <property type="molecule type" value="Genomic_DNA"/>
</dbReference>
<dbReference type="AlphaFoldDB" id="A0A1H6MK20"/>
<evidence type="ECO:0000256" key="2">
    <source>
        <dbReference type="SAM" id="Coils"/>
    </source>
</evidence>
<dbReference type="InterPro" id="IPR051686">
    <property type="entry name" value="Lipoprotein_DolP"/>
</dbReference>